<sequence length="80" mass="9554">MDKRYRPRTGSEEVAYRQHAFVTIMKHPEWPFYQVARYLRTELHLTLQEMAKLTRLASQTIQKMEQEDSNPTLGSMQKLL</sequence>
<keyword evidence="3" id="KW-1185">Reference proteome</keyword>
<dbReference type="Gene3D" id="1.10.260.40">
    <property type="entry name" value="lambda repressor-like DNA-binding domains"/>
    <property type="match status" value="1"/>
</dbReference>
<dbReference type="PROSITE" id="PS50943">
    <property type="entry name" value="HTH_CROC1"/>
    <property type="match status" value="1"/>
</dbReference>
<evidence type="ECO:0000313" key="2">
    <source>
        <dbReference type="EMBL" id="OUY08074.1"/>
    </source>
</evidence>
<reference evidence="2 3" key="1">
    <citation type="submission" date="2017-05" db="EMBL/GenBank/DDBJ databases">
        <title>Acinetobacter populi ANC 5415 (= PBJ7), whole genome shotgun sequencing project.</title>
        <authorList>
            <person name="Nemec A."/>
            <person name="Radolfova-Krizova L."/>
        </authorList>
    </citation>
    <scope>NUCLEOTIDE SEQUENCE [LARGE SCALE GENOMIC DNA]</scope>
    <source>
        <strain evidence="2 3">PBJ7</strain>
    </source>
</reference>
<dbReference type="EMBL" id="NEXX01000001">
    <property type="protein sequence ID" value="OUY08074.1"/>
    <property type="molecule type" value="Genomic_DNA"/>
</dbReference>
<evidence type="ECO:0000313" key="3">
    <source>
        <dbReference type="Proteomes" id="UP000196536"/>
    </source>
</evidence>
<dbReference type="RefSeq" id="WP_087618699.1">
    <property type="nucleotide sequence ID" value="NZ_NEXX01000001.1"/>
</dbReference>
<dbReference type="GO" id="GO:0003677">
    <property type="term" value="F:DNA binding"/>
    <property type="evidence" value="ECO:0007669"/>
    <property type="project" value="InterPro"/>
</dbReference>
<dbReference type="AlphaFoldDB" id="A0A1Z9Z0T7"/>
<gene>
    <name evidence="2" type="ORF">CAP51_00165</name>
</gene>
<organism evidence="2 3">
    <name type="scientific">Acinetobacter populi</name>
    <dbReference type="NCBI Taxonomy" id="1582270"/>
    <lineage>
        <taxon>Bacteria</taxon>
        <taxon>Pseudomonadati</taxon>
        <taxon>Pseudomonadota</taxon>
        <taxon>Gammaproteobacteria</taxon>
        <taxon>Moraxellales</taxon>
        <taxon>Moraxellaceae</taxon>
        <taxon>Acinetobacter</taxon>
    </lineage>
</organism>
<dbReference type="InterPro" id="IPR001387">
    <property type="entry name" value="Cro/C1-type_HTH"/>
</dbReference>
<evidence type="ECO:0000259" key="1">
    <source>
        <dbReference type="PROSITE" id="PS50943"/>
    </source>
</evidence>
<protein>
    <submittedName>
        <fullName evidence="2">Transcriptional regulator</fullName>
    </submittedName>
</protein>
<accession>A0A1Z9Z0T7</accession>
<proteinExistence type="predicted"/>
<comment type="caution">
    <text evidence="2">The sequence shown here is derived from an EMBL/GenBank/DDBJ whole genome shotgun (WGS) entry which is preliminary data.</text>
</comment>
<dbReference type="InterPro" id="IPR010982">
    <property type="entry name" value="Lambda_DNA-bd_dom_sf"/>
</dbReference>
<dbReference type="SUPFAM" id="SSF47413">
    <property type="entry name" value="lambda repressor-like DNA-binding domains"/>
    <property type="match status" value="1"/>
</dbReference>
<dbReference type="CDD" id="cd00093">
    <property type="entry name" value="HTH_XRE"/>
    <property type="match status" value="1"/>
</dbReference>
<dbReference type="Proteomes" id="UP000196536">
    <property type="component" value="Unassembled WGS sequence"/>
</dbReference>
<name>A0A1Z9Z0T7_9GAMM</name>
<dbReference type="Pfam" id="PF01381">
    <property type="entry name" value="HTH_3"/>
    <property type="match status" value="1"/>
</dbReference>
<dbReference type="OrthoDB" id="9792093at2"/>
<feature type="domain" description="HTH cro/C1-type" evidence="1">
    <location>
        <begin position="37"/>
        <end position="79"/>
    </location>
</feature>